<dbReference type="WBParaSite" id="jg11224">
    <property type="protein sequence ID" value="jg11224"/>
    <property type="gene ID" value="jg11224"/>
</dbReference>
<accession>A0A915CPD4</accession>
<organism evidence="1 2">
    <name type="scientific">Ditylenchus dipsaci</name>
    <dbReference type="NCBI Taxonomy" id="166011"/>
    <lineage>
        <taxon>Eukaryota</taxon>
        <taxon>Metazoa</taxon>
        <taxon>Ecdysozoa</taxon>
        <taxon>Nematoda</taxon>
        <taxon>Chromadorea</taxon>
        <taxon>Rhabditida</taxon>
        <taxon>Tylenchina</taxon>
        <taxon>Tylenchomorpha</taxon>
        <taxon>Sphaerularioidea</taxon>
        <taxon>Anguinidae</taxon>
        <taxon>Anguininae</taxon>
        <taxon>Ditylenchus</taxon>
    </lineage>
</organism>
<dbReference type="Proteomes" id="UP000887574">
    <property type="component" value="Unplaced"/>
</dbReference>
<proteinExistence type="predicted"/>
<evidence type="ECO:0000313" key="2">
    <source>
        <dbReference type="WBParaSite" id="jg11224"/>
    </source>
</evidence>
<reference evidence="2" key="1">
    <citation type="submission" date="2022-11" db="UniProtKB">
        <authorList>
            <consortium name="WormBaseParasite"/>
        </authorList>
    </citation>
    <scope>IDENTIFICATION</scope>
</reference>
<sequence>MIHYFDGFCRWIVENAGFGLNFEPFLGGGLEFGQGVQHLLTTTTITTHFLLQQSIQTTILSFSFLSQSVDSVGTIDVNIRQLVLRKTPPECCRSEVECMLLGLPSQPNRTSYDHCQLTFRLCISVPETRASECLILSRQFSLDVHMSKPLNWEDRTFSAVQLPSKSFNVTSVAIDSRLAKKLKEKVCMQPGGFELKSPKSSRNFSAKSLRCGFVC</sequence>
<dbReference type="AlphaFoldDB" id="A0A915CPD4"/>
<protein>
    <submittedName>
        <fullName evidence="2">Uncharacterized protein</fullName>
    </submittedName>
</protein>
<name>A0A915CPD4_9BILA</name>
<keyword evidence="1" id="KW-1185">Reference proteome</keyword>
<evidence type="ECO:0000313" key="1">
    <source>
        <dbReference type="Proteomes" id="UP000887574"/>
    </source>
</evidence>